<dbReference type="EMBL" id="BMLF01000002">
    <property type="protein sequence ID" value="GGM05340.1"/>
    <property type="molecule type" value="Genomic_DNA"/>
</dbReference>
<evidence type="ECO:0000313" key="1">
    <source>
        <dbReference type="EMBL" id="GGM05340.1"/>
    </source>
</evidence>
<dbReference type="InterPro" id="IPR006311">
    <property type="entry name" value="TAT_signal"/>
</dbReference>
<dbReference type="Proteomes" id="UP000649829">
    <property type="component" value="Unassembled WGS sequence"/>
</dbReference>
<reference evidence="1" key="1">
    <citation type="journal article" date="2014" name="Int. J. Syst. Evol. Microbiol.">
        <title>Complete genome sequence of Corynebacterium casei LMG S-19264T (=DSM 44701T), isolated from a smear-ripened cheese.</title>
        <authorList>
            <consortium name="US DOE Joint Genome Institute (JGI-PGF)"/>
            <person name="Walter F."/>
            <person name="Albersmeier A."/>
            <person name="Kalinowski J."/>
            <person name="Ruckert C."/>
        </authorList>
    </citation>
    <scope>NUCLEOTIDE SEQUENCE</scope>
    <source>
        <strain evidence="1">CGMCC 1.6293</strain>
    </source>
</reference>
<dbReference type="PANTHER" id="PTHR36573:SF1">
    <property type="entry name" value="INTERMEMBRANE PHOSPHOLIPID TRANSPORT SYSTEM BINDING PROTEIN MLAC"/>
    <property type="match status" value="1"/>
</dbReference>
<name>A0A917SZD9_9RHOB</name>
<dbReference type="AlphaFoldDB" id="A0A917SZD9"/>
<dbReference type="Pfam" id="PF05494">
    <property type="entry name" value="MlaC"/>
    <property type="match status" value="1"/>
</dbReference>
<dbReference type="InterPro" id="IPR042245">
    <property type="entry name" value="Tgt2/MlaC_sf"/>
</dbReference>
<organism evidence="1 2">
    <name type="scientific">Pseudooceanicola nanhaiensis</name>
    <dbReference type="NCBI Taxonomy" id="375761"/>
    <lineage>
        <taxon>Bacteria</taxon>
        <taxon>Pseudomonadati</taxon>
        <taxon>Pseudomonadota</taxon>
        <taxon>Alphaproteobacteria</taxon>
        <taxon>Rhodobacterales</taxon>
        <taxon>Paracoccaceae</taxon>
        <taxon>Pseudooceanicola</taxon>
    </lineage>
</organism>
<comment type="caution">
    <text evidence="1">The sequence shown here is derived from an EMBL/GenBank/DDBJ whole genome shotgun (WGS) entry which is preliminary data.</text>
</comment>
<sequence>MRNEITRRAFGFGLGALALAAVLPGRALALTDAAARGLVEKLVADINAVIASGRSEAAMIQDFTRIFDRYADVPIIARSCLGADARRFSTAEIAAYTQAFRGYIGRKYGKRFREFVGGRVAVNAVRPVKTWHEVSGTVILRNEAPFEVRFLVSDKSGRPLFFDMLIEGVSMRLTERTEIGALLDQNGGDIGRLTAALQRAG</sequence>
<dbReference type="InterPro" id="IPR008869">
    <property type="entry name" value="MlaC/ttg2D"/>
</dbReference>
<dbReference type="RefSeq" id="WP_028287296.1">
    <property type="nucleotide sequence ID" value="NZ_BMLF01000002.1"/>
</dbReference>
<evidence type="ECO:0000313" key="2">
    <source>
        <dbReference type="Proteomes" id="UP000649829"/>
    </source>
</evidence>
<accession>A0A917SZD9</accession>
<dbReference type="PROSITE" id="PS51318">
    <property type="entry name" value="TAT"/>
    <property type="match status" value="1"/>
</dbReference>
<dbReference type="Gene3D" id="3.10.450.710">
    <property type="entry name" value="Tgt2/MlaC"/>
    <property type="match status" value="1"/>
</dbReference>
<dbReference type="PANTHER" id="PTHR36573">
    <property type="entry name" value="INTERMEMBRANE PHOSPHOLIPID TRANSPORT SYSTEM BINDING PROTEIN MLAC"/>
    <property type="match status" value="1"/>
</dbReference>
<protein>
    <submittedName>
        <fullName evidence="1">ABC transporter</fullName>
    </submittedName>
</protein>
<keyword evidence="2" id="KW-1185">Reference proteome</keyword>
<proteinExistence type="predicted"/>
<reference evidence="1" key="2">
    <citation type="submission" date="2020-09" db="EMBL/GenBank/DDBJ databases">
        <authorList>
            <person name="Sun Q."/>
            <person name="Zhou Y."/>
        </authorList>
    </citation>
    <scope>NUCLEOTIDE SEQUENCE</scope>
    <source>
        <strain evidence="1">CGMCC 1.6293</strain>
    </source>
</reference>
<gene>
    <name evidence="1" type="ORF">GCM10011534_28980</name>
</gene>